<evidence type="ECO:0000313" key="2">
    <source>
        <dbReference type="Proteomes" id="UP000814243"/>
    </source>
</evidence>
<dbReference type="Proteomes" id="UP000814243">
    <property type="component" value="Unassembled WGS sequence"/>
</dbReference>
<dbReference type="AlphaFoldDB" id="A0A922MB28"/>
<protein>
    <submittedName>
        <fullName evidence="1">Uncharacterized protein</fullName>
    </submittedName>
</protein>
<accession>A0A922MB28</accession>
<evidence type="ECO:0000313" key="1">
    <source>
        <dbReference type="EMBL" id="KAH9633219.1"/>
    </source>
</evidence>
<comment type="caution">
    <text evidence="1">The sequence shown here is derived from an EMBL/GenBank/DDBJ whole genome shotgun (WGS) entry which is preliminary data.</text>
</comment>
<name>A0A922MB28_SPOEX</name>
<proteinExistence type="predicted"/>
<dbReference type="EMBL" id="JACEFF010000665">
    <property type="protein sequence ID" value="KAH9633219.1"/>
    <property type="molecule type" value="Genomic_DNA"/>
</dbReference>
<organism evidence="1 2">
    <name type="scientific">Spodoptera exigua</name>
    <name type="common">Beet armyworm</name>
    <name type="synonym">Noctua fulgens</name>
    <dbReference type="NCBI Taxonomy" id="7107"/>
    <lineage>
        <taxon>Eukaryota</taxon>
        <taxon>Metazoa</taxon>
        <taxon>Ecdysozoa</taxon>
        <taxon>Arthropoda</taxon>
        <taxon>Hexapoda</taxon>
        <taxon>Insecta</taxon>
        <taxon>Pterygota</taxon>
        <taxon>Neoptera</taxon>
        <taxon>Endopterygota</taxon>
        <taxon>Lepidoptera</taxon>
        <taxon>Glossata</taxon>
        <taxon>Ditrysia</taxon>
        <taxon>Noctuoidea</taxon>
        <taxon>Noctuidae</taxon>
        <taxon>Amphipyrinae</taxon>
        <taxon>Spodoptera</taxon>
    </lineage>
</organism>
<sequence>MASVPLVDSEDPDLTTLMDLVDTALEAMVMDTMDITEVTKNMDIK</sequence>
<reference evidence="1" key="1">
    <citation type="journal article" date="2021" name="G3 (Bethesda)">
        <title>Genome and transcriptome analysis of the beet armyworm Spodoptera exigua reveals targets for pest control. .</title>
        <authorList>
            <person name="Simon S."/>
            <person name="Breeschoten T."/>
            <person name="Jansen H.J."/>
            <person name="Dirks R.P."/>
            <person name="Schranz M.E."/>
            <person name="Ros V.I.D."/>
        </authorList>
    </citation>
    <scope>NUCLEOTIDE SEQUENCE</scope>
    <source>
        <strain evidence="1">TB_SE_WUR_2020</strain>
    </source>
</reference>
<gene>
    <name evidence="1" type="ORF">HF086_017774</name>
</gene>